<comment type="caution">
    <text evidence="8">The sequence shown here is derived from an EMBL/GenBank/DDBJ whole genome shotgun (WGS) entry which is preliminary data.</text>
</comment>
<dbReference type="Gene3D" id="3.20.20.70">
    <property type="entry name" value="Aldolase class I"/>
    <property type="match status" value="1"/>
</dbReference>
<dbReference type="InterPro" id="IPR050074">
    <property type="entry name" value="DHO_dehydrogenase"/>
</dbReference>
<evidence type="ECO:0000313" key="8">
    <source>
        <dbReference type="EMBL" id="OGZ58656.1"/>
    </source>
</evidence>
<dbReference type="Gene3D" id="2.30.26.10">
    <property type="entry name" value="Dihydroorotate Dehydrogenase A, chain A, domain 2"/>
    <property type="match status" value="1"/>
</dbReference>
<dbReference type="AlphaFoldDB" id="A0A1G2H863"/>
<organism evidence="8 9">
    <name type="scientific">Candidatus Spechtbacteria bacterium RIFCSPHIGHO2_01_FULL_43_30</name>
    <dbReference type="NCBI Taxonomy" id="1802158"/>
    <lineage>
        <taxon>Bacteria</taxon>
        <taxon>Candidatus Spechtiibacteriota</taxon>
    </lineage>
</organism>
<name>A0A1G2H863_9BACT</name>
<evidence type="ECO:0000259" key="7">
    <source>
        <dbReference type="Pfam" id="PF01180"/>
    </source>
</evidence>
<dbReference type="GO" id="GO:0044205">
    <property type="term" value="P:'de novo' UMP biosynthetic process"/>
    <property type="evidence" value="ECO:0007669"/>
    <property type="project" value="UniProtKB-UniPathway"/>
</dbReference>
<evidence type="ECO:0000256" key="2">
    <source>
        <dbReference type="ARBA" id="ARBA00004725"/>
    </source>
</evidence>
<feature type="domain" description="Dihydroorotate dehydrogenase catalytic" evidence="7">
    <location>
        <begin position="198"/>
        <end position="322"/>
    </location>
</feature>
<evidence type="ECO:0000256" key="6">
    <source>
        <dbReference type="ARBA" id="ARBA00023002"/>
    </source>
</evidence>
<dbReference type="SUPFAM" id="SSF51395">
    <property type="entry name" value="FMN-linked oxidoreductases"/>
    <property type="match status" value="1"/>
</dbReference>
<evidence type="ECO:0000313" key="9">
    <source>
        <dbReference type="Proteomes" id="UP000177932"/>
    </source>
</evidence>
<keyword evidence="4" id="KW-0288">FMN</keyword>
<feature type="domain" description="Dihydroorotate dehydrogenase catalytic" evidence="7">
    <location>
        <begin position="5"/>
        <end position="180"/>
    </location>
</feature>
<gene>
    <name evidence="8" type="ORF">A2827_03310</name>
</gene>
<dbReference type="GO" id="GO:0005737">
    <property type="term" value="C:cytoplasm"/>
    <property type="evidence" value="ECO:0007669"/>
    <property type="project" value="InterPro"/>
</dbReference>
<evidence type="ECO:0000256" key="1">
    <source>
        <dbReference type="ARBA" id="ARBA00001917"/>
    </source>
</evidence>
<dbReference type="GO" id="GO:0004152">
    <property type="term" value="F:dihydroorotate dehydrogenase activity"/>
    <property type="evidence" value="ECO:0007669"/>
    <property type="project" value="InterPro"/>
</dbReference>
<accession>A0A1G2H863</accession>
<dbReference type="InterPro" id="IPR005720">
    <property type="entry name" value="Dihydroorotate_DH_cat"/>
</dbReference>
<dbReference type="InterPro" id="IPR013785">
    <property type="entry name" value="Aldolase_TIM"/>
</dbReference>
<comment type="cofactor">
    <cofactor evidence="1">
        <name>FMN</name>
        <dbReference type="ChEBI" id="CHEBI:58210"/>
    </cofactor>
</comment>
<sequence>MNYERNIAGMKFAHPVMNGPGVNCKSLDEAVTLAESLSSGIVVGAFTKMARSGNPGDTAYFDIPELSVNALGMPNPGMAGLEAILPKMVKISRTAGKPIGVNIAGFSDIEFVELAKLVEDCGADWVELNLSCPNVHDGNELFCHSLGTTEKIVRGVMGNVSIPVDVKLSPFIDIGQKEDLEASLRGLKIKADLSECNIFESSYAYNMAELLRDLNVNIVTLCNTLGNVLIFKENGEPAIRTKVEDKQVLVGGMGGPIMKPIVISFVSIFRRILRPNQGIMAIGGVQRGLDVIEYECAGADMVQASTVRALRGERAIETIITEYVSLKESN</sequence>
<keyword evidence="3" id="KW-0285">Flavoprotein</keyword>
<dbReference type="UniPathway" id="UPA00070"/>
<dbReference type="Proteomes" id="UP000177932">
    <property type="component" value="Unassembled WGS sequence"/>
</dbReference>
<dbReference type="PANTHER" id="PTHR48109">
    <property type="entry name" value="DIHYDROOROTATE DEHYDROGENASE (QUINONE), MITOCHONDRIAL-RELATED"/>
    <property type="match status" value="1"/>
</dbReference>
<evidence type="ECO:0000256" key="5">
    <source>
        <dbReference type="ARBA" id="ARBA00022975"/>
    </source>
</evidence>
<keyword evidence="6" id="KW-0560">Oxidoreductase</keyword>
<proteinExistence type="predicted"/>
<dbReference type="PANTHER" id="PTHR48109:SF1">
    <property type="entry name" value="DIHYDROOROTATE DEHYDROGENASE (FUMARATE)"/>
    <property type="match status" value="1"/>
</dbReference>
<evidence type="ECO:0000256" key="3">
    <source>
        <dbReference type="ARBA" id="ARBA00022630"/>
    </source>
</evidence>
<reference evidence="8 9" key="1">
    <citation type="journal article" date="2016" name="Nat. Commun.">
        <title>Thousands of microbial genomes shed light on interconnected biogeochemical processes in an aquifer system.</title>
        <authorList>
            <person name="Anantharaman K."/>
            <person name="Brown C.T."/>
            <person name="Hug L.A."/>
            <person name="Sharon I."/>
            <person name="Castelle C.J."/>
            <person name="Probst A.J."/>
            <person name="Thomas B.C."/>
            <person name="Singh A."/>
            <person name="Wilkins M.J."/>
            <person name="Karaoz U."/>
            <person name="Brodie E.L."/>
            <person name="Williams K.H."/>
            <person name="Hubbard S.S."/>
            <person name="Banfield J.F."/>
        </authorList>
    </citation>
    <scope>NUCLEOTIDE SEQUENCE [LARGE SCALE GENOMIC DNA]</scope>
</reference>
<dbReference type="GO" id="GO:0006207">
    <property type="term" value="P:'de novo' pyrimidine nucleobase biosynthetic process"/>
    <property type="evidence" value="ECO:0007669"/>
    <property type="project" value="TreeGrafter"/>
</dbReference>
<dbReference type="InterPro" id="IPR023359">
    <property type="entry name" value="Dihydro_DH_chainA_dom2"/>
</dbReference>
<evidence type="ECO:0000256" key="4">
    <source>
        <dbReference type="ARBA" id="ARBA00022643"/>
    </source>
</evidence>
<keyword evidence="5" id="KW-0665">Pyrimidine biosynthesis</keyword>
<dbReference type="Pfam" id="PF01180">
    <property type="entry name" value="DHO_dh"/>
    <property type="match status" value="2"/>
</dbReference>
<dbReference type="STRING" id="1802158.A2827_03310"/>
<protein>
    <recommendedName>
        <fullName evidence="7">Dihydroorotate dehydrogenase catalytic domain-containing protein</fullName>
    </recommendedName>
</protein>
<comment type="pathway">
    <text evidence="2">Pyrimidine metabolism; UMP biosynthesis via de novo pathway.</text>
</comment>
<dbReference type="InterPro" id="IPR012135">
    <property type="entry name" value="Dihydroorotate_DH_1_2"/>
</dbReference>
<dbReference type="EMBL" id="MHOD01000002">
    <property type="protein sequence ID" value="OGZ58656.1"/>
    <property type="molecule type" value="Genomic_DNA"/>
</dbReference>
<dbReference type="PIRSF" id="PIRSF000164">
    <property type="entry name" value="DHO_oxidase"/>
    <property type="match status" value="1"/>
</dbReference>